<dbReference type="EMBL" id="CP097649">
    <property type="protein sequence ID" value="URI13961.1"/>
    <property type="molecule type" value="Genomic_DNA"/>
</dbReference>
<dbReference type="InterPro" id="IPR029063">
    <property type="entry name" value="SAM-dependent_MTases_sf"/>
</dbReference>
<organism evidence="1 2">
    <name type="scientific">Brevundimonas albigilva</name>
    <dbReference type="NCBI Taxonomy" id="1312364"/>
    <lineage>
        <taxon>Bacteria</taxon>
        <taxon>Pseudomonadati</taxon>
        <taxon>Pseudomonadota</taxon>
        <taxon>Alphaproteobacteria</taxon>
        <taxon>Caulobacterales</taxon>
        <taxon>Caulobacteraceae</taxon>
        <taxon>Brevundimonas</taxon>
    </lineage>
</organism>
<dbReference type="Gene3D" id="3.40.50.150">
    <property type="entry name" value="Vaccinia Virus protein VP39"/>
    <property type="match status" value="1"/>
</dbReference>
<dbReference type="RefSeq" id="WP_249750223.1">
    <property type="nucleotide sequence ID" value="NZ_CP097298.1"/>
</dbReference>
<sequence length="199" mass="21775">MTTPSPAIPRTPHLPEAAAARLRGLLDGCRGYLEYGSGGSTVMAGEMGAPFTVSVESDGDWLAALRQALDGAAGERILLHADIGPTGEWGHPVSEAQWRRWHAYPLLGWETCRARGLVPDLVLIDGRFRRACLYASLLFAWPGTRILFDDYAGRPTYHPVEEILKPVALHDRMAEFVAPASIDRDAVWRALLEASTDKA</sequence>
<evidence type="ECO:0000313" key="2">
    <source>
        <dbReference type="Proteomes" id="UP001055429"/>
    </source>
</evidence>
<proteinExistence type="predicted"/>
<name>A0ABY4SG11_9CAUL</name>
<dbReference type="Proteomes" id="UP001055429">
    <property type="component" value="Chromosome"/>
</dbReference>
<reference evidence="1" key="1">
    <citation type="submission" date="2022-05" db="EMBL/GenBank/DDBJ databases">
        <title>Brevundimonas albigilva TT17 genome sequence.</title>
        <authorList>
            <person name="Lee K."/>
            <person name="Son H."/>
        </authorList>
    </citation>
    <scope>NUCLEOTIDE SEQUENCE</scope>
    <source>
        <strain evidence="1">TT17</strain>
    </source>
</reference>
<keyword evidence="2" id="KW-1185">Reference proteome</keyword>
<evidence type="ECO:0008006" key="3">
    <source>
        <dbReference type="Google" id="ProtNLM"/>
    </source>
</evidence>
<evidence type="ECO:0000313" key="1">
    <source>
        <dbReference type="EMBL" id="URI13961.1"/>
    </source>
</evidence>
<accession>A0ABY4SG11</accession>
<gene>
    <name evidence="1" type="ORF">M8231_08960</name>
</gene>
<protein>
    <recommendedName>
        <fullName evidence="3">Class I SAM-dependent methyltransferase</fullName>
    </recommendedName>
</protein>